<evidence type="ECO:0000313" key="3">
    <source>
        <dbReference type="Proteomes" id="UP000318437"/>
    </source>
</evidence>
<dbReference type="EMBL" id="SJPS01000012">
    <property type="protein sequence ID" value="TWU20877.1"/>
    <property type="molecule type" value="Genomic_DNA"/>
</dbReference>
<evidence type="ECO:0000256" key="1">
    <source>
        <dbReference type="SAM" id="MobiDB-lite"/>
    </source>
</evidence>
<dbReference type="Proteomes" id="UP000318437">
    <property type="component" value="Unassembled WGS sequence"/>
</dbReference>
<comment type="caution">
    <text evidence="2">The sequence shown here is derived from an EMBL/GenBank/DDBJ whole genome shotgun (WGS) entry which is preliminary data.</text>
</comment>
<name>A0A5C6CAA8_9BACT</name>
<reference evidence="2 3" key="1">
    <citation type="submission" date="2019-02" db="EMBL/GenBank/DDBJ databases">
        <title>Deep-cultivation of Planctomycetes and their phenomic and genomic characterization uncovers novel biology.</title>
        <authorList>
            <person name="Wiegand S."/>
            <person name="Jogler M."/>
            <person name="Boedeker C."/>
            <person name="Pinto D."/>
            <person name="Vollmers J."/>
            <person name="Rivas-Marin E."/>
            <person name="Kohn T."/>
            <person name="Peeters S.H."/>
            <person name="Heuer A."/>
            <person name="Rast P."/>
            <person name="Oberbeckmann S."/>
            <person name="Bunk B."/>
            <person name="Jeske O."/>
            <person name="Meyerdierks A."/>
            <person name="Storesund J.E."/>
            <person name="Kallscheuer N."/>
            <person name="Luecker S."/>
            <person name="Lage O.M."/>
            <person name="Pohl T."/>
            <person name="Merkel B.J."/>
            <person name="Hornburger P."/>
            <person name="Mueller R.-W."/>
            <person name="Bruemmer F."/>
            <person name="Labrenz M."/>
            <person name="Spormann A.M."/>
            <person name="Op Den Camp H."/>
            <person name="Overmann J."/>
            <person name="Amann R."/>
            <person name="Jetten M.S.M."/>
            <person name="Mascher T."/>
            <person name="Medema M.H."/>
            <person name="Devos D.P."/>
            <person name="Kaster A.-K."/>
            <person name="Ovreas L."/>
            <person name="Rohde M."/>
            <person name="Galperin M.Y."/>
            <person name="Jogler C."/>
        </authorList>
    </citation>
    <scope>NUCLEOTIDE SEQUENCE [LARGE SCALE GENOMIC DNA]</scope>
    <source>
        <strain evidence="2 3">Pla144</strain>
    </source>
</reference>
<gene>
    <name evidence="2" type="ORF">Pla144_47770</name>
</gene>
<protein>
    <submittedName>
        <fullName evidence="2">Uncharacterized protein</fullName>
    </submittedName>
</protein>
<evidence type="ECO:0000313" key="2">
    <source>
        <dbReference type="EMBL" id="TWU20877.1"/>
    </source>
</evidence>
<accession>A0A5C6CAA8</accession>
<dbReference type="AlphaFoldDB" id="A0A5C6CAA8"/>
<sequence>MRSVFQGLALALGRRIGATFAQGVSVGIAHVSQSSATSLNATIRDDHPHRHRTQRHGEYYDRD</sequence>
<organism evidence="2 3">
    <name type="scientific">Bythopirellula polymerisocia</name>
    <dbReference type="NCBI Taxonomy" id="2528003"/>
    <lineage>
        <taxon>Bacteria</taxon>
        <taxon>Pseudomonadati</taxon>
        <taxon>Planctomycetota</taxon>
        <taxon>Planctomycetia</taxon>
        <taxon>Pirellulales</taxon>
        <taxon>Lacipirellulaceae</taxon>
        <taxon>Bythopirellula</taxon>
    </lineage>
</organism>
<feature type="region of interest" description="Disordered" evidence="1">
    <location>
        <begin position="39"/>
        <end position="63"/>
    </location>
</feature>
<keyword evidence="3" id="KW-1185">Reference proteome</keyword>
<proteinExistence type="predicted"/>